<feature type="region of interest" description="Disordered" evidence="1">
    <location>
        <begin position="294"/>
        <end position="325"/>
    </location>
</feature>
<dbReference type="EMBL" id="CALLCH030000018">
    <property type="protein sequence ID" value="CAI4218588.1"/>
    <property type="molecule type" value="Genomic_DNA"/>
</dbReference>
<feature type="non-terminal residue" evidence="2">
    <location>
        <position position="1"/>
    </location>
</feature>
<sequence length="385" mass="43268">KIVNKGNIRVAFRSAHHEAYTLDQSDQSALVRRKAQIVNNVMAALMEYINTVLPPLQECDNNNRSRGTSQRKGNTTASGAGCYDGGGDDKEGNGSRRSNKRQQRDESPDGEDAGSGEKGGGKGPKRARRDSGDGEPMFAEHIYRTHKIPKHICLRCREDLRSEQELGAHLRADKRCEKVDHRPWYGITEAQEALIRARPARPGKEKGSEEERWNELYKIIFPDAPDMPTPYYDEARSLAGLQQYLRQELPPLLRQELEEEVEKKLSVVEADMKHNAINAIRRLACSLIQSYTDKRQNKKASSPRPRLGSRSRSESRSRSQTEVPELAYPDTTEWVGIASDGPSYEEPGLLFQDVGLSELDYGLDSLLEHAPFYGDHSGATIDGHW</sequence>
<evidence type="ECO:0000313" key="3">
    <source>
        <dbReference type="Proteomes" id="UP000838763"/>
    </source>
</evidence>
<dbReference type="Proteomes" id="UP000838763">
    <property type="component" value="Unassembled WGS sequence"/>
</dbReference>
<reference evidence="2" key="1">
    <citation type="submission" date="2022-11" db="EMBL/GenBank/DDBJ databases">
        <authorList>
            <person name="Scott C."/>
            <person name="Bruce N."/>
        </authorList>
    </citation>
    <scope>NUCLEOTIDE SEQUENCE</scope>
</reference>
<dbReference type="PANTHER" id="PTHR38166:SF1">
    <property type="entry name" value="C2H2-TYPE DOMAIN-CONTAINING PROTEIN"/>
    <property type="match status" value="1"/>
</dbReference>
<keyword evidence="3" id="KW-1185">Reference proteome</keyword>
<gene>
    <name evidence="2" type="ORF">PPNO1_LOCUS8167</name>
</gene>
<dbReference type="PANTHER" id="PTHR38166">
    <property type="entry name" value="C2H2-TYPE DOMAIN-CONTAINING PROTEIN-RELATED"/>
    <property type="match status" value="1"/>
</dbReference>
<dbReference type="AlphaFoldDB" id="A0A9P1HAR0"/>
<accession>A0A9P1HAR0</accession>
<organism evidence="2 3">
    <name type="scientific">Parascedosporium putredinis</name>
    <dbReference type="NCBI Taxonomy" id="1442378"/>
    <lineage>
        <taxon>Eukaryota</taxon>
        <taxon>Fungi</taxon>
        <taxon>Dikarya</taxon>
        <taxon>Ascomycota</taxon>
        <taxon>Pezizomycotina</taxon>
        <taxon>Sordariomycetes</taxon>
        <taxon>Hypocreomycetidae</taxon>
        <taxon>Microascales</taxon>
        <taxon>Microascaceae</taxon>
        <taxon>Parascedosporium</taxon>
    </lineage>
</organism>
<dbReference type="OrthoDB" id="4738706at2759"/>
<name>A0A9P1HAR0_9PEZI</name>
<proteinExistence type="predicted"/>
<feature type="region of interest" description="Disordered" evidence="1">
    <location>
        <begin position="56"/>
        <end position="135"/>
    </location>
</feature>
<evidence type="ECO:0000256" key="1">
    <source>
        <dbReference type="SAM" id="MobiDB-lite"/>
    </source>
</evidence>
<protein>
    <submittedName>
        <fullName evidence="2">Uncharacterized protein</fullName>
    </submittedName>
</protein>
<feature type="compositionally biased region" description="Polar residues" evidence="1">
    <location>
        <begin position="59"/>
        <end position="78"/>
    </location>
</feature>
<evidence type="ECO:0000313" key="2">
    <source>
        <dbReference type="EMBL" id="CAI4218588.1"/>
    </source>
</evidence>
<comment type="caution">
    <text evidence="2">The sequence shown here is derived from an EMBL/GenBank/DDBJ whole genome shotgun (WGS) entry which is preliminary data.</text>
</comment>